<proteinExistence type="predicted"/>
<evidence type="ECO:0000256" key="1">
    <source>
        <dbReference type="SAM" id="SignalP"/>
    </source>
</evidence>
<reference evidence="2 3" key="1">
    <citation type="journal article" date="2019" name="Sci. Rep.">
        <title>Comparative genomics of chytrid fungi reveal insights into the obligate biotrophic and pathogenic lifestyle of Synchytrium endobioticum.</title>
        <authorList>
            <person name="van de Vossenberg B.T.L.H."/>
            <person name="Warris S."/>
            <person name="Nguyen H.D.T."/>
            <person name="van Gent-Pelzer M.P.E."/>
            <person name="Joly D.L."/>
            <person name="van de Geest H.C."/>
            <person name="Bonants P.J.M."/>
            <person name="Smith D.S."/>
            <person name="Levesque C.A."/>
            <person name="van der Lee T.A.J."/>
        </authorList>
    </citation>
    <scope>NUCLEOTIDE SEQUENCE [LARGE SCALE GENOMIC DNA]</scope>
    <source>
        <strain evidence="2 3">MB42</strain>
    </source>
</reference>
<name>A0A507CQJ5_9FUNG</name>
<evidence type="ECO:0000313" key="2">
    <source>
        <dbReference type="EMBL" id="TPX41422.1"/>
    </source>
</evidence>
<keyword evidence="1" id="KW-0732">Signal</keyword>
<feature type="chain" id="PRO_5021340117" description="Cyanovirin-N domain-containing protein" evidence="1">
    <location>
        <begin position="24"/>
        <end position="183"/>
    </location>
</feature>
<organism evidence="2 3">
    <name type="scientific">Synchytrium endobioticum</name>
    <dbReference type="NCBI Taxonomy" id="286115"/>
    <lineage>
        <taxon>Eukaryota</taxon>
        <taxon>Fungi</taxon>
        <taxon>Fungi incertae sedis</taxon>
        <taxon>Chytridiomycota</taxon>
        <taxon>Chytridiomycota incertae sedis</taxon>
        <taxon>Chytridiomycetes</taxon>
        <taxon>Synchytriales</taxon>
        <taxon>Synchytriaceae</taxon>
        <taxon>Synchytrium</taxon>
    </lineage>
</organism>
<feature type="signal peptide" evidence="1">
    <location>
        <begin position="1"/>
        <end position="23"/>
    </location>
</feature>
<accession>A0A507CQJ5</accession>
<gene>
    <name evidence="2" type="ORF">SeMB42_g05582</name>
</gene>
<dbReference type="Proteomes" id="UP000317494">
    <property type="component" value="Unassembled WGS sequence"/>
</dbReference>
<comment type="caution">
    <text evidence="2">The sequence shown here is derived from an EMBL/GenBank/DDBJ whole genome shotgun (WGS) entry which is preliminary data.</text>
</comment>
<dbReference type="VEuPathDB" id="FungiDB:SeMB42_g05582"/>
<sequence>MTIKSLIIVCVVVWSMLITYVHGCRQYSPKENMQFIYVYNSTLTRTNCPGVGTLTGSDSTLQCSSPNGDFEAFHMKWGGRTKLLTETSCGGVITPIPGHPGWFQTGLSCLCDNNVACERTTLEKTSQLYFATERDRASEGLNIHTVKLLRQQYLLRFTSGNVSDTFNDDDQEGDGDYMNMGYR</sequence>
<evidence type="ECO:0008006" key="4">
    <source>
        <dbReference type="Google" id="ProtNLM"/>
    </source>
</evidence>
<dbReference type="EMBL" id="QEAN01000272">
    <property type="protein sequence ID" value="TPX41422.1"/>
    <property type="molecule type" value="Genomic_DNA"/>
</dbReference>
<keyword evidence="3" id="KW-1185">Reference proteome</keyword>
<dbReference type="AlphaFoldDB" id="A0A507CQJ5"/>
<protein>
    <recommendedName>
        <fullName evidence="4">Cyanovirin-N domain-containing protein</fullName>
    </recommendedName>
</protein>
<evidence type="ECO:0000313" key="3">
    <source>
        <dbReference type="Proteomes" id="UP000317494"/>
    </source>
</evidence>